<sequence length="70" mass="7657">MEVSDESEEILALSIHEVKAVLKCQTVEENHNSIVINTFISMMQVFGAVKLAGLFSDEAKGQKSKEDSDG</sequence>
<proteinExistence type="predicted"/>
<gene>
    <name evidence="1" type="ORF">PanWU01x14_287310</name>
</gene>
<keyword evidence="2" id="KW-1185">Reference proteome</keyword>
<name>A0A2P5AZ42_PARAD</name>
<evidence type="ECO:0000313" key="1">
    <source>
        <dbReference type="EMBL" id="PON41761.1"/>
    </source>
</evidence>
<dbReference type="OrthoDB" id="10380312at2759"/>
<dbReference type="Proteomes" id="UP000237105">
    <property type="component" value="Unassembled WGS sequence"/>
</dbReference>
<evidence type="ECO:0000313" key="2">
    <source>
        <dbReference type="Proteomes" id="UP000237105"/>
    </source>
</evidence>
<comment type="caution">
    <text evidence="1">The sequence shown here is derived from an EMBL/GenBank/DDBJ whole genome shotgun (WGS) entry which is preliminary data.</text>
</comment>
<dbReference type="AlphaFoldDB" id="A0A2P5AZ42"/>
<organism evidence="1 2">
    <name type="scientific">Parasponia andersonii</name>
    <name type="common">Sponia andersonii</name>
    <dbReference type="NCBI Taxonomy" id="3476"/>
    <lineage>
        <taxon>Eukaryota</taxon>
        <taxon>Viridiplantae</taxon>
        <taxon>Streptophyta</taxon>
        <taxon>Embryophyta</taxon>
        <taxon>Tracheophyta</taxon>
        <taxon>Spermatophyta</taxon>
        <taxon>Magnoliopsida</taxon>
        <taxon>eudicotyledons</taxon>
        <taxon>Gunneridae</taxon>
        <taxon>Pentapetalae</taxon>
        <taxon>rosids</taxon>
        <taxon>fabids</taxon>
        <taxon>Rosales</taxon>
        <taxon>Cannabaceae</taxon>
        <taxon>Parasponia</taxon>
    </lineage>
</organism>
<protein>
    <submittedName>
        <fullName evidence="1">Uncharacterized protein</fullName>
    </submittedName>
</protein>
<accession>A0A2P5AZ42</accession>
<reference evidence="2" key="1">
    <citation type="submission" date="2016-06" db="EMBL/GenBank/DDBJ databases">
        <title>Parallel loss of symbiosis genes in relatives of nitrogen-fixing non-legume Parasponia.</title>
        <authorList>
            <person name="Van Velzen R."/>
            <person name="Holmer R."/>
            <person name="Bu F."/>
            <person name="Rutten L."/>
            <person name="Van Zeijl A."/>
            <person name="Liu W."/>
            <person name="Santuari L."/>
            <person name="Cao Q."/>
            <person name="Sharma T."/>
            <person name="Shen D."/>
            <person name="Roswanjaya Y."/>
            <person name="Wardhani T."/>
            <person name="Kalhor M.S."/>
            <person name="Jansen J."/>
            <person name="Van den Hoogen J."/>
            <person name="Gungor B."/>
            <person name="Hartog M."/>
            <person name="Hontelez J."/>
            <person name="Verver J."/>
            <person name="Yang W.-C."/>
            <person name="Schijlen E."/>
            <person name="Repin R."/>
            <person name="Schilthuizen M."/>
            <person name="Schranz E."/>
            <person name="Heidstra R."/>
            <person name="Miyata K."/>
            <person name="Fedorova E."/>
            <person name="Kohlen W."/>
            <person name="Bisseling T."/>
            <person name="Smit S."/>
            <person name="Geurts R."/>
        </authorList>
    </citation>
    <scope>NUCLEOTIDE SEQUENCE [LARGE SCALE GENOMIC DNA]</scope>
    <source>
        <strain evidence="2">cv. WU1-14</strain>
    </source>
</reference>
<dbReference type="EMBL" id="JXTB01000408">
    <property type="protein sequence ID" value="PON41761.1"/>
    <property type="molecule type" value="Genomic_DNA"/>
</dbReference>